<evidence type="ECO:0000313" key="2">
    <source>
        <dbReference type="EMBL" id="KLO07193.1"/>
    </source>
</evidence>
<organism evidence="2 3">
    <name type="scientific">Schizopora paradoxa</name>
    <dbReference type="NCBI Taxonomy" id="27342"/>
    <lineage>
        <taxon>Eukaryota</taxon>
        <taxon>Fungi</taxon>
        <taxon>Dikarya</taxon>
        <taxon>Basidiomycota</taxon>
        <taxon>Agaricomycotina</taxon>
        <taxon>Agaricomycetes</taxon>
        <taxon>Hymenochaetales</taxon>
        <taxon>Schizoporaceae</taxon>
        <taxon>Schizopora</taxon>
    </lineage>
</organism>
<proteinExistence type="predicted"/>
<dbReference type="AlphaFoldDB" id="A0A0H2RCG5"/>
<dbReference type="Proteomes" id="UP000053477">
    <property type="component" value="Unassembled WGS sequence"/>
</dbReference>
<protein>
    <submittedName>
        <fullName evidence="2">Uncharacterized protein</fullName>
    </submittedName>
</protein>
<dbReference type="InParanoid" id="A0A0H2RCG5"/>
<reference evidence="2 3" key="1">
    <citation type="submission" date="2015-04" db="EMBL/GenBank/DDBJ databases">
        <title>Complete genome sequence of Schizopora paradoxa KUC8140, a cosmopolitan wood degrader in East Asia.</title>
        <authorList>
            <consortium name="DOE Joint Genome Institute"/>
            <person name="Min B."/>
            <person name="Park H."/>
            <person name="Jang Y."/>
            <person name="Kim J.-J."/>
            <person name="Kim K.H."/>
            <person name="Pangilinan J."/>
            <person name="Lipzen A."/>
            <person name="Riley R."/>
            <person name="Grigoriev I.V."/>
            <person name="Spatafora J.W."/>
            <person name="Choi I.-G."/>
        </authorList>
    </citation>
    <scope>NUCLEOTIDE SEQUENCE [LARGE SCALE GENOMIC DNA]</scope>
    <source>
        <strain evidence="2 3">KUC8140</strain>
    </source>
</reference>
<feature type="compositionally biased region" description="Basic and acidic residues" evidence="1">
    <location>
        <begin position="10"/>
        <end position="37"/>
    </location>
</feature>
<accession>A0A0H2RCG5</accession>
<feature type="region of interest" description="Disordered" evidence="1">
    <location>
        <begin position="1"/>
        <end position="37"/>
    </location>
</feature>
<dbReference type="EMBL" id="KQ086154">
    <property type="protein sequence ID" value="KLO07193.1"/>
    <property type="molecule type" value="Genomic_DNA"/>
</dbReference>
<evidence type="ECO:0000313" key="3">
    <source>
        <dbReference type="Proteomes" id="UP000053477"/>
    </source>
</evidence>
<name>A0A0H2RCG5_9AGAM</name>
<evidence type="ECO:0000256" key="1">
    <source>
        <dbReference type="SAM" id="MobiDB-lite"/>
    </source>
</evidence>
<sequence length="298" mass="33848">MAKSAKKRAKADVLRWKDGRRNEGRTKGGTAKKENMKESRKGIIDAFRATRPVFDVVNAKVRRRAVSLSKQEGEQSEEEAHHIAIDIEALGDDPSRRRRWRCCCWLSRWASACRLLASSSRHLAFDKSGAKKKWTAIDDAFTGRKLQIHILRENLDDKATAEDRVPHPIPPILVLESWLRHGRYRAVARSSLSSTRDPPANGFQLAIIRRNYFGSVTIIQNWTPIAPKCIIETSLSYSAFDLETVPAPAREGACTLVGSQIFDTHAIFIYLSKKQNYRESVTGSRYYNPEISAIRRRV</sequence>
<keyword evidence="3" id="KW-1185">Reference proteome</keyword>
<gene>
    <name evidence="2" type="ORF">SCHPADRAFT_932606</name>
</gene>